<evidence type="ECO:0000256" key="2">
    <source>
        <dbReference type="ARBA" id="ARBA00004922"/>
    </source>
</evidence>
<dbReference type="STRING" id="5786.F0Z9Y0"/>
<comment type="similarity">
    <text evidence="12">Belongs to the glycosyltransferase group 1 family. Glycosyltransferase 4 subfamily.</text>
</comment>
<organism evidence="16 17">
    <name type="scientific">Dictyostelium purpureum</name>
    <name type="common">Slime mold</name>
    <dbReference type="NCBI Taxonomy" id="5786"/>
    <lineage>
        <taxon>Eukaryota</taxon>
        <taxon>Amoebozoa</taxon>
        <taxon>Evosea</taxon>
        <taxon>Eumycetozoa</taxon>
        <taxon>Dictyostelia</taxon>
        <taxon>Dictyosteliales</taxon>
        <taxon>Dictyosteliaceae</taxon>
        <taxon>Dictyostelium</taxon>
    </lineage>
</organism>
<keyword evidence="5 12" id="KW-0328">Glycosyltransferase</keyword>
<dbReference type="SUPFAM" id="SSF53756">
    <property type="entry name" value="UDP-Glycosyltransferase/glycogen phosphorylase"/>
    <property type="match status" value="1"/>
</dbReference>
<dbReference type="EC" id="2.4.1.131" evidence="3 12"/>
<evidence type="ECO:0000256" key="4">
    <source>
        <dbReference type="ARBA" id="ARBA00022018"/>
    </source>
</evidence>
<dbReference type="EMBL" id="GL870961">
    <property type="protein sequence ID" value="EGC39229.1"/>
    <property type="molecule type" value="Genomic_DNA"/>
</dbReference>
<evidence type="ECO:0000259" key="14">
    <source>
        <dbReference type="Pfam" id="PF00534"/>
    </source>
</evidence>
<dbReference type="InterPro" id="IPR038013">
    <property type="entry name" value="ALG11"/>
</dbReference>
<evidence type="ECO:0000256" key="13">
    <source>
        <dbReference type="SAM" id="Coils"/>
    </source>
</evidence>
<keyword evidence="10 12" id="KW-0472">Membrane</keyword>
<dbReference type="OrthoDB" id="2276068at2759"/>
<evidence type="ECO:0000256" key="11">
    <source>
        <dbReference type="ARBA" id="ARBA00045065"/>
    </source>
</evidence>
<feature type="coiled-coil region" evidence="13">
    <location>
        <begin position="423"/>
        <end position="457"/>
    </location>
</feature>
<comment type="subcellular location">
    <subcellularLocation>
        <location evidence="1">Endoplasmic reticulum membrane</location>
        <topology evidence="1">Single-pass membrane protein</topology>
    </subcellularLocation>
</comment>
<comment type="function">
    <text evidence="12">GDP-Man:Man(3)GlcNAc(2)-PP-Dol alpha-1,2-mannosyltransferase that operates in the biosynthetic pathway of dolichol-linked oligosaccharides, the glycan precursors employed in protein asparagine (N)-glycosylation. The assembly of dolichol-linked oligosaccharides begins on the cytosolic side of the endoplasmic reticulum membrane and finishes in its lumen. The sequential addition of sugars to dolichol pyrophosphate produces dolichol-linked oligosaccharides containing fourteen sugars, including two GlcNAcs, nine mannoses and three glucoses. Once assembled, the oligosaccharide is transferred from the lipid to nascent proteins by oligosaccharyltransferases. Catalyzes, on the cytoplasmic face of the endoplasmic reticulum, the addition of the fourth and fifth mannose residues to the dolichol-linked oligosaccharide chain, to produce Man(5)GlcNAc(2)-PP-dolichol core oligosaccharide.</text>
</comment>
<feature type="domain" description="Glycosyl transferase family 1" evidence="14">
    <location>
        <begin position="285"/>
        <end position="453"/>
    </location>
</feature>
<evidence type="ECO:0000256" key="8">
    <source>
        <dbReference type="ARBA" id="ARBA00022824"/>
    </source>
</evidence>
<dbReference type="RefSeq" id="XP_003284256.1">
    <property type="nucleotide sequence ID" value="XM_003284208.1"/>
</dbReference>
<accession>F0Z9Y0</accession>
<evidence type="ECO:0000256" key="10">
    <source>
        <dbReference type="ARBA" id="ARBA00023136"/>
    </source>
</evidence>
<dbReference type="PANTHER" id="PTHR45919:SF1">
    <property type="entry name" value="GDP-MAN:MAN(3)GLCNAC(2)-PP-DOL ALPHA-1,2-MANNOSYLTRANSFERASE"/>
    <property type="match status" value="1"/>
</dbReference>
<dbReference type="InterPro" id="IPR031814">
    <property type="entry name" value="ALG11_N"/>
</dbReference>
<dbReference type="InterPro" id="IPR001296">
    <property type="entry name" value="Glyco_trans_1"/>
</dbReference>
<dbReference type="GeneID" id="10510160"/>
<dbReference type="Pfam" id="PF15924">
    <property type="entry name" value="ALG11_N"/>
    <property type="match status" value="1"/>
</dbReference>
<evidence type="ECO:0000256" key="6">
    <source>
        <dbReference type="ARBA" id="ARBA00022679"/>
    </source>
</evidence>
<evidence type="ECO:0000313" key="16">
    <source>
        <dbReference type="EMBL" id="EGC39229.1"/>
    </source>
</evidence>
<dbReference type="AlphaFoldDB" id="F0Z9Y0"/>
<evidence type="ECO:0000256" key="3">
    <source>
        <dbReference type="ARBA" id="ARBA00012645"/>
    </source>
</evidence>
<keyword evidence="8 12" id="KW-0256">Endoplasmic reticulum</keyword>
<sequence length="486" mass="55762">MILICLTISMTLAALLSTLIVLVVPLIICTIILLFVLRIKYSSKRDKKNISIGFFHPYCTAGGGGERVLWCAIKSLQDSYPDIKYYVYTGDKESDEQIFDKVTSTFDIQLNRENCKFIRLTKRKWVEASTYPRFTLIGQSLGSMILGWEALNLFNPTIFCDTMGYAFTFPIFSLIGGSIVSCYVHYPTISSDMISKVELNSESFNNDKSISSNKYLTFGKLIYYKIFAKIYYLVGSFSKLVMVNGTWTGNHIKNIWKKEYGKNLFKLYPPVDVENRKELPLDWMNRKNMILSIAQFRPEKNHSLQLETLAHLLQKYPIHKNQLRTKLVLVGGVRDQDDRDRVSALEELAKKLKIEDHVEFKISIPANQLNQLLGEASVGIHTMWNEHFGIGVVELMAAGVVPVGNNSGGPKEDIIKNEETGFLATTKEEYAEYIHEILAYREKYRDMQRKARESTERFSESNFNSQWLMLIKPLIDKCNSEKSKLD</sequence>
<feature type="domain" description="ALG11 mannosyltransferase N-terminal" evidence="15">
    <location>
        <begin position="51"/>
        <end position="256"/>
    </location>
</feature>
<keyword evidence="7 12" id="KW-0812">Transmembrane</keyword>
<proteinExistence type="inferred from homology"/>
<evidence type="ECO:0000256" key="5">
    <source>
        <dbReference type="ARBA" id="ARBA00022676"/>
    </source>
</evidence>
<reference evidence="17" key="1">
    <citation type="journal article" date="2011" name="Genome Biol.">
        <title>Comparative genomics of the social amoebae Dictyostelium discoideum and Dictyostelium purpureum.</title>
        <authorList>
            <consortium name="US DOE Joint Genome Institute (JGI-PGF)"/>
            <person name="Sucgang R."/>
            <person name="Kuo A."/>
            <person name="Tian X."/>
            <person name="Salerno W."/>
            <person name="Parikh A."/>
            <person name="Feasley C.L."/>
            <person name="Dalin E."/>
            <person name="Tu H."/>
            <person name="Huang E."/>
            <person name="Barry K."/>
            <person name="Lindquist E."/>
            <person name="Shapiro H."/>
            <person name="Bruce D."/>
            <person name="Schmutz J."/>
            <person name="Salamov A."/>
            <person name="Fey P."/>
            <person name="Gaudet P."/>
            <person name="Anjard C."/>
            <person name="Babu M.M."/>
            <person name="Basu S."/>
            <person name="Bushmanova Y."/>
            <person name="van der Wel H."/>
            <person name="Katoh-Kurasawa M."/>
            <person name="Dinh C."/>
            <person name="Coutinho P.M."/>
            <person name="Saito T."/>
            <person name="Elias M."/>
            <person name="Schaap P."/>
            <person name="Kay R.R."/>
            <person name="Henrissat B."/>
            <person name="Eichinger L."/>
            <person name="Rivero F."/>
            <person name="Putnam N.H."/>
            <person name="West C.M."/>
            <person name="Loomis W.F."/>
            <person name="Chisholm R.L."/>
            <person name="Shaulsky G."/>
            <person name="Strassmann J.E."/>
            <person name="Queller D.C."/>
            <person name="Kuspa A."/>
            <person name="Grigoriev I.V."/>
        </authorList>
    </citation>
    <scope>NUCLEOTIDE SEQUENCE [LARGE SCALE GENOMIC DNA]</scope>
    <source>
        <strain evidence="17">QSDP1</strain>
    </source>
</reference>
<dbReference type="FunCoup" id="F0Z9Y0">
    <property type="interactions" value="468"/>
</dbReference>
<evidence type="ECO:0000256" key="12">
    <source>
        <dbReference type="RuleBase" id="RU367051"/>
    </source>
</evidence>
<dbReference type="Pfam" id="PF00534">
    <property type="entry name" value="Glycos_transf_1"/>
    <property type="match status" value="1"/>
</dbReference>
<dbReference type="GO" id="GO:0004377">
    <property type="term" value="F:GDP-Man:Man(3)GlcNAc(2)-PP-Dol alpha-1,2-mannosyltransferase activity"/>
    <property type="evidence" value="ECO:0000318"/>
    <property type="project" value="GO_Central"/>
</dbReference>
<dbReference type="KEGG" id="dpp:DICPUDRAFT_45300"/>
<keyword evidence="6 12" id="KW-0808">Transferase</keyword>
<comment type="catalytic activity">
    <reaction evidence="11 12">
        <text>an alpha-D-Man-(1-&gt;3)-[alpha-D-Man-(1-&gt;6)]-beta-D-Man-(1-&gt;4)-beta-D-GlcNAc-(1-&gt;4)-alpha-D-GlcNAc-diphospho-di-trans,poly-cis-dolichol + 2 GDP-alpha-D-mannose = an alpha-D-Man-(1-&gt;2)-alpha-D-Man-(1-&gt;2)-alpha-D-Man-(1-&gt;3)-[alpha-D-Man-(1-&gt;6)]-beta-D-Man-(1-&gt;4)-beta-D-GlcNAc-(1-&gt;4)-alpha-D-GlcNAc-diphospho-di-trans,poly-cis-dolichol + 2 GDP + 2 H(+)</text>
        <dbReference type="Rhea" id="RHEA:29523"/>
        <dbReference type="Rhea" id="RHEA-COMP:19515"/>
        <dbReference type="Rhea" id="RHEA-COMP:19516"/>
        <dbReference type="ChEBI" id="CHEBI:15378"/>
        <dbReference type="ChEBI" id="CHEBI:57527"/>
        <dbReference type="ChEBI" id="CHEBI:58189"/>
        <dbReference type="ChEBI" id="CHEBI:132511"/>
        <dbReference type="ChEBI" id="CHEBI:132515"/>
        <dbReference type="EC" id="2.4.1.131"/>
    </reaction>
    <physiologicalReaction direction="left-to-right" evidence="11 12">
        <dbReference type="Rhea" id="RHEA:29524"/>
    </physiologicalReaction>
</comment>
<evidence type="ECO:0000256" key="1">
    <source>
        <dbReference type="ARBA" id="ARBA00004389"/>
    </source>
</evidence>
<keyword evidence="13" id="KW-0175">Coiled coil</keyword>
<dbReference type="OMA" id="ARLYGWV"/>
<dbReference type="eggNOG" id="KOG1387">
    <property type="taxonomic scope" value="Eukaryota"/>
</dbReference>
<evidence type="ECO:0000256" key="7">
    <source>
        <dbReference type="ARBA" id="ARBA00022692"/>
    </source>
</evidence>
<evidence type="ECO:0000313" key="17">
    <source>
        <dbReference type="Proteomes" id="UP000001064"/>
    </source>
</evidence>
<keyword evidence="9 12" id="KW-1133">Transmembrane helix</keyword>
<dbReference type="PANTHER" id="PTHR45919">
    <property type="entry name" value="GDP-MAN:MAN(3)GLCNAC(2)-PP-DOL ALPHA-1,2-MANNOSYLTRANSFERASE"/>
    <property type="match status" value="1"/>
</dbReference>
<keyword evidence="17" id="KW-1185">Reference proteome</keyword>
<comment type="pathway">
    <text evidence="2 12">Protein modification; protein glycosylation.</text>
</comment>
<evidence type="ECO:0000256" key="9">
    <source>
        <dbReference type="ARBA" id="ARBA00022989"/>
    </source>
</evidence>
<dbReference type="CDD" id="cd03806">
    <property type="entry name" value="GT4_ALG11-like"/>
    <property type="match status" value="1"/>
</dbReference>
<dbReference type="GO" id="GO:0006488">
    <property type="term" value="P:dolichol-linked oligosaccharide biosynthetic process"/>
    <property type="evidence" value="ECO:0000318"/>
    <property type="project" value="GO_Central"/>
</dbReference>
<dbReference type="InParanoid" id="F0Z9Y0"/>
<evidence type="ECO:0000259" key="15">
    <source>
        <dbReference type="Pfam" id="PF15924"/>
    </source>
</evidence>
<name>F0Z9Y0_DICPU</name>
<dbReference type="UniPathway" id="UPA00378"/>
<dbReference type="VEuPathDB" id="AmoebaDB:DICPUDRAFT_45300"/>
<dbReference type="GO" id="GO:0005789">
    <property type="term" value="C:endoplasmic reticulum membrane"/>
    <property type="evidence" value="ECO:0000318"/>
    <property type="project" value="GO_Central"/>
</dbReference>
<feature type="transmembrane region" description="Helical" evidence="12">
    <location>
        <begin position="163"/>
        <end position="186"/>
    </location>
</feature>
<feature type="transmembrane region" description="Helical" evidence="12">
    <location>
        <begin position="12"/>
        <end position="37"/>
    </location>
</feature>
<dbReference type="Proteomes" id="UP000001064">
    <property type="component" value="Unassembled WGS sequence"/>
</dbReference>
<gene>
    <name evidence="16" type="ORF">DICPUDRAFT_45300</name>
</gene>
<protein>
    <recommendedName>
        <fullName evidence="4 12">GDP-Man:Man(3)GlcNAc(2)-PP-Dol alpha-1,2-mannosyltransferase</fullName>
        <ecNumber evidence="3 12">2.4.1.131</ecNumber>
    </recommendedName>
</protein>
<dbReference type="Gene3D" id="3.40.50.2000">
    <property type="entry name" value="Glycogen Phosphorylase B"/>
    <property type="match status" value="1"/>
</dbReference>